<dbReference type="InterPro" id="IPR050266">
    <property type="entry name" value="AB_hydrolase_sf"/>
</dbReference>
<dbReference type="GO" id="GO:0047372">
    <property type="term" value="F:monoacylglycerol lipase activity"/>
    <property type="evidence" value="ECO:0007669"/>
    <property type="project" value="TreeGrafter"/>
</dbReference>
<comment type="caution">
    <text evidence="2">The sequence shown here is derived from an EMBL/GenBank/DDBJ whole genome shotgun (WGS) entry which is preliminary data.</text>
</comment>
<dbReference type="GO" id="GO:0046464">
    <property type="term" value="P:acylglycerol catabolic process"/>
    <property type="evidence" value="ECO:0007669"/>
    <property type="project" value="TreeGrafter"/>
</dbReference>
<evidence type="ECO:0000313" key="3">
    <source>
        <dbReference type="Proteomes" id="UP000237749"/>
    </source>
</evidence>
<dbReference type="GO" id="GO:0016020">
    <property type="term" value="C:membrane"/>
    <property type="evidence" value="ECO:0007669"/>
    <property type="project" value="TreeGrafter"/>
</dbReference>
<dbReference type="InterPro" id="IPR000073">
    <property type="entry name" value="AB_hydrolase_1"/>
</dbReference>
<gene>
    <name evidence="2" type="ORF">BXY41_101149</name>
</gene>
<reference evidence="2 3" key="1">
    <citation type="submission" date="2018-02" db="EMBL/GenBank/DDBJ databases">
        <title>Genomic Encyclopedia of Archaeal and Bacterial Type Strains, Phase II (KMG-II): from individual species to whole genera.</title>
        <authorList>
            <person name="Goeker M."/>
        </authorList>
    </citation>
    <scope>NUCLEOTIDE SEQUENCE [LARGE SCALE GENOMIC DNA]</scope>
    <source>
        <strain evidence="2 3">DSM 3808</strain>
    </source>
</reference>
<dbReference type="SUPFAM" id="SSF53474">
    <property type="entry name" value="alpha/beta-Hydrolases"/>
    <property type="match status" value="1"/>
</dbReference>
<keyword evidence="3" id="KW-1185">Reference proteome</keyword>
<dbReference type="Gene3D" id="3.40.50.1820">
    <property type="entry name" value="alpha/beta hydrolase"/>
    <property type="match status" value="1"/>
</dbReference>
<accession>A0A2S6HY44</accession>
<name>A0A2S6HY44_9FIRM</name>
<dbReference type="RefSeq" id="WP_104433560.1">
    <property type="nucleotide sequence ID" value="NZ_PTJA01000001.1"/>
</dbReference>
<dbReference type="PRINTS" id="PR00111">
    <property type="entry name" value="ABHYDROLASE"/>
</dbReference>
<dbReference type="PANTHER" id="PTHR43798:SF33">
    <property type="entry name" value="HYDROLASE, PUTATIVE (AFU_ORTHOLOGUE AFUA_2G14860)-RELATED"/>
    <property type="match status" value="1"/>
</dbReference>
<dbReference type="OrthoDB" id="9808398at2"/>
<evidence type="ECO:0000259" key="1">
    <source>
        <dbReference type="Pfam" id="PF00561"/>
    </source>
</evidence>
<dbReference type="PANTHER" id="PTHR43798">
    <property type="entry name" value="MONOACYLGLYCEROL LIPASE"/>
    <property type="match status" value="1"/>
</dbReference>
<dbReference type="InterPro" id="IPR029058">
    <property type="entry name" value="AB_hydrolase_fold"/>
</dbReference>
<dbReference type="AlphaFoldDB" id="A0A2S6HY44"/>
<dbReference type="Proteomes" id="UP000237749">
    <property type="component" value="Unassembled WGS sequence"/>
</dbReference>
<protein>
    <submittedName>
        <fullName evidence="2">2-succinyl-6-hydroxy-2, 4-cyclohexadiene-1-carboxylate synthase</fullName>
    </submittedName>
</protein>
<dbReference type="EMBL" id="PTJA01000001">
    <property type="protein sequence ID" value="PPK83089.1"/>
    <property type="molecule type" value="Genomic_DNA"/>
</dbReference>
<feature type="domain" description="AB hydrolase-1" evidence="1">
    <location>
        <begin position="26"/>
        <end position="258"/>
    </location>
</feature>
<evidence type="ECO:0000313" key="2">
    <source>
        <dbReference type="EMBL" id="PPK83089.1"/>
    </source>
</evidence>
<sequence>MGKIFRETASLSKAELFYYDTKEEKPVIICIHGMYGRAETWSDFIIHYADRYRVIAPDLRGHGRSSKPDGYYTIDEMGEDIRELMEMLGIEHAILVGHSMGGGIAGYLAARYRHMVKAAAILDKTAKGPEKHAPILSSQVKEYDAFTKEWRETFDTRREALECIRMSSGSELETEYFVNSLYEDKSGYHFMFSKQALAAYRANNYDWMDLLSLITCKTLLIKSAGEGCVTKQDFMEMEACLKDAIVYTMSNTNHNVHLAEKEEFYQVFDQFLNYITQQKNKSCGNK</sequence>
<proteinExistence type="predicted"/>
<dbReference type="Pfam" id="PF00561">
    <property type="entry name" value="Abhydrolase_1"/>
    <property type="match status" value="1"/>
</dbReference>
<organism evidence="2 3">
    <name type="scientific">Lacrimispora xylanisolvens</name>
    <dbReference type="NCBI Taxonomy" id="384636"/>
    <lineage>
        <taxon>Bacteria</taxon>
        <taxon>Bacillati</taxon>
        <taxon>Bacillota</taxon>
        <taxon>Clostridia</taxon>
        <taxon>Lachnospirales</taxon>
        <taxon>Lachnospiraceae</taxon>
        <taxon>Lacrimispora</taxon>
    </lineage>
</organism>